<dbReference type="SUPFAM" id="SSF48056">
    <property type="entry name" value="Di-copper centre-containing domain"/>
    <property type="match status" value="1"/>
</dbReference>
<accession>A0ABM2BIE9</accession>
<reference evidence="11" key="4">
    <citation type="submission" date="2025-08" db="UniProtKB">
        <authorList>
            <consortium name="RefSeq"/>
        </authorList>
    </citation>
    <scope>IDENTIFICATION</scope>
</reference>
<dbReference type="InterPro" id="IPR022739">
    <property type="entry name" value="Polyphenol_oxidase_cen"/>
</dbReference>
<dbReference type="PRINTS" id="PR00092">
    <property type="entry name" value="TYROSINASE"/>
</dbReference>
<name>A0ABM2BIE9_SPIOL</name>
<dbReference type="Pfam" id="PF12143">
    <property type="entry name" value="PPO1_KFDV"/>
    <property type="match status" value="1"/>
</dbReference>
<evidence type="ECO:0000313" key="11">
    <source>
        <dbReference type="RefSeq" id="NP_001392270.1"/>
    </source>
</evidence>
<organism evidence="10 11">
    <name type="scientific">Spinacia oleracea</name>
    <name type="common">Spinach</name>
    <dbReference type="NCBI Taxonomy" id="3562"/>
    <lineage>
        <taxon>Eukaryota</taxon>
        <taxon>Viridiplantae</taxon>
        <taxon>Streptophyta</taxon>
        <taxon>Embryophyta</taxon>
        <taxon>Tracheophyta</taxon>
        <taxon>Spermatophyta</taxon>
        <taxon>Magnoliopsida</taxon>
        <taxon>eudicotyledons</taxon>
        <taxon>Gunneridae</taxon>
        <taxon>Pentapetalae</taxon>
        <taxon>Caryophyllales</taxon>
        <taxon>Chenopodiaceae</taxon>
        <taxon>Chenopodioideae</taxon>
        <taxon>Anserineae</taxon>
        <taxon>Spinacia</taxon>
    </lineage>
</organism>
<keyword evidence="3" id="KW-0479">Metal-binding</keyword>
<evidence type="ECO:0000259" key="8">
    <source>
        <dbReference type="PROSITE" id="PS00497"/>
    </source>
</evidence>
<dbReference type="InterPro" id="IPR022740">
    <property type="entry name" value="Polyphenol_oxidase_C"/>
</dbReference>
<dbReference type="GO" id="GO:0004097">
    <property type="term" value="F:catechol oxidase activity"/>
    <property type="evidence" value="ECO:0007669"/>
    <property type="project" value="UniProtKB-EC"/>
</dbReference>
<feature type="domain" description="Tyrosinase copper-binding" evidence="9">
    <location>
        <begin position="381"/>
        <end position="392"/>
    </location>
</feature>
<dbReference type="PROSITE" id="PS00498">
    <property type="entry name" value="TYROSINASE_2"/>
    <property type="match status" value="1"/>
</dbReference>
<keyword evidence="11" id="KW-0809">Transit peptide</keyword>
<evidence type="ECO:0000256" key="2">
    <source>
        <dbReference type="ARBA" id="ARBA00009928"/>
    </source>
</evidence>
<keyword evidence="6" id="KW-0186">Copper</keyword>
<keyword evidence="10" id="KW-1185">Reference proteome</keyword>
<dbReference type="RefSeq" id="NP_001392270.1">
    <property type="nucleotide sequence ID" value="NM_001405341.1"/>
</dbReference>
<evidence type="ECO:0000256" key="4">
    <source>
        <dbReference type="ARBA" id="ARBA00022784"/>
    </source>
</evidence>
<dbReference type="InterPro" id="IPR050316">
    <property type="entry name" value="Tyrosinase/Hemocyanin"/>
</dbReference>
<dbReference type="Proteomes" id="UP000813463">
    <property type="component" value="Chromosome 1"/>
</dbReference>
<evidence type="ECO:0000256" key="1">
    <source>
        <dbReference type="ARBA" id="ARBA00001973"/>
    </source>
</evidence>
<evidence type="ECO:0000256" key="7">
    <source>
        <dbReference type="ARBA" id="ARBA00023157"/>
    </source>
</evidence>
<keyword evidence="7" id="KW-1015">Disulfide bond</keyword>
<dbReference type="PANTHER" id="PTHR11474:SF76">
    <property type="entry name" value="SHKT DOMAIN-CONTAINING PROTEIN"/>
    <property type="match status" value="1"/>
</dbReference>
<dbReference type="Pfam" id="PF12142">
    <property type="entry name" value="PPO1_DWL"/>
    <property type="match status" value="1"/>
</dbReference>
<dbReference type="Pfam" id="PF00264">
    <property type="entry name" value="Tyrosinase"/>
    <property type="match status" value="1"/>
</dbReference>
<dbReference type="PIRSF" id="PIRSF000290">
    <property type="entry name" value="PPO_plant"/>
    <property type="match status" value="1"/>
</dbReference>
<keyword evidence="4" id="KW-0883">Thioether bond</keyword>
<evidence type="ECO:0000313" key="10">
    <source>
        <dbReference type="Proteomes" id="UP000813463"/>
    </source>
</evidence>
<evidence type="ECO:0000259" key="9">
    <source>
        <dbReference type="PROSITE" id="PS00498"/>
    </source>
</evidence>
<evidence type="ECO:0000256" key="6">
    <source>
        <dbReference type="ARBA" id="ARBA00023008"/>
    </source>
</evidence>
<protein>
    <submittedName>
        <fullName evidence="11">Polyphenol oxidase, chloroplastic</fullName>
        <ecNumber evidence="11">1.10.3.1</ecNumber>
    </submittedName>
</protein>
<dbReference type="GeneID" id="110782963"/>
<dbReference type="InterPro" id="IPR008922">
    <property type="entry name" value="Di-copper_centre_dom_sf"/>
</dbReference>
<reference evidence="11" key="2">
    <citation type="journal article" date="1995" name="FEBS Lett.">
        <title>The 64 kDa polypeptide of spinach may not be the LHCII kinase, but a lumen-located polyphenol oxidase.</title>
        <authorList>
            <person name="Sokolenko A."/>
            <person name="Fulgosi H."/>
            <person name="Gal A."/>
            <person name="Altschmied L."/>
            <person name="Ohad I."/>
            <person name="Herrmann R.G."/>
        </authorList>
    </citation>
    <scope>NUCLEOTIDE SEQUENCE</scope>
</reference>
<dbReference type="EC" id="1.10.3.1" evidence="11"/>
<keyword evidence="5" id="KW-0560">Oxidoreductase</keyword>
<feature type="transit peptide" description="Chloroplast" evidence="11">
    <location>
        <begin position="1"/>
        <end position="101"/>
    </location>
</feature>
<feature type="chain" id="PRO_5044507657" description="Polyphenol oxidase, chloroplastic" evidence="11">
    <location>
        <begin position="102"/>
        <end position="639"/>
    </location>
</feature>
<feature type="domain" description="Tyrosinase copper-binding" evidence="8">
    <location>
        <begin position="214"/>
        <end position="231"/>
    </location>
</feature>
<sequence precursor="true">MATLSSPTIITTTSILLNNPFLPKTPQLSAHHHRGVRSVNGKVSCQTKNNNGNDDNNQFQLIQNPNTNTPYLLDRRNILLGLGGMYAALGSEGANYYNTLAAPILPDVEKCTLSDALWDGSVGDHCCPPPFDLNITKDFEFKNYHNHVKKVRRPAHKAYEDQEWLNDYKRAIAIMKSLPMSDPRSHMQQARVHCAYCDGSYPVLGHNDTRLEVHASWLFPSFHRWYLYFYERILGKLINKPDFALPYWNWDHRDGMRIPEIFKEMDSPLFDPNRNTNHLDKMMNLSFVSDEEGSDVNEDDQYEENILLMRKAMVYPSVSDDPNKAELFLGSPYRAGDKMEGDVSGAGILERMPHNSVHVWTRSNTIKGNQDMGAFWSAGRDPLFYCHHSNVDRMWSLWTDVLHGGNFPKTPEYDDYRNAYFYFYDENANPVRVYVRDSFDTERLGYKYEDQELPWMSITQQQQQQQRQQQRQPLLGGRLKTRTFSLVKKVLTELKVMLPLPLKYSVIKTKVDRPKKSRTKEDKLEHEEVLVINFKLGKSKDFIKFDVYINDGTDYKPEDKTKINLEYAGSFTSLTHGGGGGGGDMSHMAEEDMGKNTVLKLALNQLLEDLDATDDDSIQVTIVPKSGTDSIVITGIDIE</sequence>
<comment type="similarity">
    <text evidence="2">Belongs to the tyrosinase family.</text>
</comment>
<evidence type="ECO:0000256" key="5">
    <source>
        <dbReference type="ARBA" id="ARBA00023002"/>
    </source>
</evidence>
<evidence type="ECO:0000256" key="3">
    <source>
        <dbReference type="ARBA" id="ARBA00022723"/>
    </source>
</evidence>
<dbReference type="InterPro" id="IPR016213">
    <property type="entry name" value="Polyphenol_oxidase"/>
</dbReference>
<reference evidence="10" key="3">
    <citation type="journal article" date="2021" name="Nat. Commun.">
        <title>Genomic analyses provide insights into spinach domestication and the genetic basis of agronomic traits.</title>
        <authorList>
            <person name="Cai X."/>
            <person name="Sun X."/>
            <person name="Xu C."/>
            <person name="Sun H."/>
            <person name="Wang X."/>
            <person name="Ge C."/>
            <person name="Zhang Z."/>
            <person name="Wang Q."/>
            <person name="Fei Z."/>
            <person name="Jiao C."/>
            <person name="Wang Q."/>
        </authorList>
    </citation>
    <scope>NUCLEOTIDE SEQUENCE [LARGE SCALE GENOMIC DNA]</scope>
    <source>
        <strain evidence="10">cv. Varoflay</strain>
    </source>
</reference>
<dbReference type="Gene3D" id="1.10.1280.10">
    <property type="entry name" value="Di-copper center containing domain from catechol oxidase"/>
    <property type="match status" value="1"/>
</dbReference>
<gene>
    <name evidence="11" type="primary">LOC110782963</name>
    <name evidence="11" type="synonym">PPO</name>
</gene>
<comment type="cofactor">
    <cofactor evidence="1">
        <name>Cu(2+)</name>
        <dbReference type="ChEBI" id="CHEBI:29036"/>
    </cofactor>
</comment>
<proteinExistence type="inferred from homology"/>
<dbReference type="PANTHER" id="PTHR11474">
    <property type="entry name" value="TYROSINASE FAMILY MEMBER"/>
    <property type="match status" value="1"/>
</dbReference>
<dbReference type="PROSITE" id="PS00497">
    <property type="entry name" value="TYROSINASE_1"/>
    <property type="match status" value="1"/>
</dbReference>
<reference evidence="11" key="1">
    <citation type="journal article" date="1995" name="Biochemistry">
        <title>Spinach thylakoid polyphenol oxidase: cloning, characterization, and relation to a putative protein kinase.</title>
        <authorList>
            <person name="Hind G."/>
            <person name="Marshak D.R."/>
            <person name="Coughlan S.J."/>
        </authorList>
    </citation>
    <scope>NUCLEOTIDE SEQUENCE</scope>
</reference>
<dbReference type="InterPro" id="IPR002227">
    <property type="entry name" value="Tyrosinase_Cu-bd"/>
</dbReference>